<evidence type="ECO:0000256" key="2">
    <source>
        <dbReference type="ARBA" id="ARBA00008038"/>
    </source>
</evidence>
<dbReference type="EMBL" id="QETA01000008">
    <property type="protein sequence ID" value="PWF21211.1"/>
    <property type="molecule type" value="Genomic_DNA"/>
</dbReference>
<feature type="transmembrane region" description="Helical" evidence="13">
    <location>
        <begin position="205"/>
        <end position="227"/>
    </location>
</feature>
<evidence type="ECO:0000259" key="14">
    <source>
        <dbReference type="Pfam" id="PF01618"/>
    </source>
</evidence>
<dbReference type="NCBIfam" id="TIGR03818">
    <property type="entry name" value="MotA1"/>
    <property type="match status" value="1"/>
</dbReference>
<dbReference type="PANTHER" id="PTHR30433:SF4">
    <property type="entry name" value="MOTILITY PROTEIN A"/>
    <property type="match status" value="1"/>
</dbReference>
<comment type="caution">
    <text evidence="16">The sequence shown here is derived from an EMBL/GenBank/DDBJ whole genome shotgun (WGS) entry which is preliminary data.</text>
</comment>
<keyword evidence="5" id="KW-0145">Chemotaxis</keyword>
<evidence type="ECO:0000256" key="9">
    <source>
        <dbReference type="ARBA" id="ARBA00022781"/>
    </source>
</evidence>
<dbReference type="GO" id="GO:0006935">
    <property type="term" value="P:chemotaxis"/>
    <property type="evidence" value="ECO:0007669"/>
    <property type="project" value="UniProtKB-KW"/>
</dbReference>
<keyword evidence="8" id="KW-0283">Flagellar rotation</keyword>
<comment type="similarity">
    <text evidence="2">Belongs to the MotA family.</text>
</comment>
<evidence type="ECO:0000256" key="7">
    <source>
        <dbReference type="ARBA" id="ARBA00022692"/>
    </source>
</evidence>
<dbReference type="InterPro" id="IPR047055">
    <property type="entry name" value="MotA-like"/>
</dbReference>
<keyword evidence="6" id="KW-0997">Cell inner membrane</keyword>
<reference evidence="17" key="1">
    <citation type="submission" date="2018-05" db="EMBL/GenBank/DDBJ databases">
        <authorList>
            <person name="Li Y."/>
        </authorList>
    </citation>
    <scope>NUCLEOTIDE SEQUENCE [LARGE SCALE GENOMIC DNA]</scope>
    <source>
        <strain evidence="17">3d-2-2</strain>
    </source>
</reference>
<evidence type="ECO:0000256" key="12">
    <source>
        <dbReference type="ARBA" id="ARBA00023136"/>
    </source>
</evidence>
<dbReference type="Proteomes" id="UP000245212">
    <property type="component" value="Unassembled WGS sequence"/>
</dbReference>
<keyword evidence="16" id="KW-0282">Flagellum</keyword>
<keyword evidence="16" id="KW-0966">Cell projection</keyword>
<comment type="subcellular location">
    <subcellularLocation>
        <location evidence="1">Cell inner membrane</location>
        <topology evidence="1">Multi-pass membrane protein</topology>
    </subcellularLocation>
</comment>
<evidence type="ECO:0000313" key="16">
    <source>
        <dbReference type="EMBL" id="PWF21211.1"/>
    </source>
</evidence>
<dbReference type="InterPro" id="IPR046786">
    <property type="entry name" value="MotA_N"/>
</dbReference>
<name>A0A2V1JTT9_9BURK</name>
<feature type="transmembrane region" description="Helical" evidence="13">
    <location>
        <begin position="32"/>
        <end position="50"/>
    </location>
</feature>
<evidence type="ECO:0000256" key="6">
    <source>
        <dbReference type="ARBA" id="ARBA00022519"/>
    </source>
</evidence>
<evidence type="ECO:0000256" key="5">
    <source>
        <dbReference type="ARBA" id="ARBA00022500"/>
    </source>
</evidence>
<dbReference type="RefSeq" id="WP_109063018.1">
    <property type="nucleotide sequence ID" value="NZ_QETA01000008.1"/>
</dbReference>
<sequence>MLIIAGYFVVFLAVGGSYVAMGGHLGALYQPFEFTLIGGSAIGAFIAANSPKTLKLTAQSLGYALRNSPYDKKIYMELMALQYVLLNKARREGLMSIESHIEDPESSSIFSEYPLVKKDRRIMEFLIDYLRIMTSGNMSAFEIEALMDEEIETYKHERELPSHALSAVADGLPAFGIVAAVLGVIKALAAIDQPPAILGDLISKAMVGTFLGILLSYGFVAPLASIVGRRADDAVKVLECIKVTLLANMNGYPPQLAIEFGRKVLFSGIRPSFNELEEHVRQTKQPAAGR</sequence>
<evidence type="ECO:0000256" key="13">
    <source>
        <dbReference type="SAM" id="Phobius"/>
    </source>
</evidence>
<proteinExistence type="inferred from homology"/>
<evidence type="ECO:0000259" key="15">
    <source>
        <dbReference type="Pfam" id="PF20560"/>
    </source>
</evidence>
<evidence type="ECO:0000256" key="3">
    <source>
        <dbReference type="ARBA" id="ARBA00022448"/>
    </source>
</evidence>
<protein>
    <submittedName>
        <fullName evidence="16">Flagellar motor stator protein MotA</fullName>
    </submittedName>
</protein>
<keyword evidence="4" id="KW-1003">Cell membrane</keyword>
<evidence type="ECO:0000313" key="17">
    <source>
        <dbReference type="Proteomes" id="UP000245212"/>
    </source>
</evidence>
<keyword evidence="11" id="KW-0406">Ion transport</keyword>
<dbReference type="PANTHER" id="PTHR30433">
    <property type="entry name" value="CHEMOTAXIS PROTEIN MOTA"/>
    <property type="match status" value="1"/>
</dbReference>
<evidence type="ECO:0000256" key="10">
    <source>
        <dbReference type="ARBA" id="ARBA00022989"/>
    </source>
</evidence>
<keyword evidence="7 13" id="KW-0812">Transmembrane</keyword>
<keyword evidence="3" id="KW-0813">Transport</keyword>
<keyword evidence="16" id="KW-0969">Cilium</keyword>
<evidence type="ECO:0000256" key="1">
    <source>
        <dbReference type="ARBA" id="ARBA00004429"/>
    </source>
</evidence>
<dbReference type="PROSITE" id="PS01307">
    <property type="entry name" value="MOTA"/>
    <property type="match status" value="1"/>
</dbReference>
<keyword evidence="17" id="KW-1185">Reference proteome</keyword>
<dbReference type="GO" id="GO:0071978">
    <property type="term" value="P:bacterial-type flagellum-dependent swarming motility"/>
    <property type="evidence" value="ECO:0007669"/>
    <property type="project" value="InterPro"/>
</dbReference>
<gene>
    <name evidence="16" type="primary">motA</name>
    <name evidence="16" type="ORF">DD235_15445</name>
</gene>
<dbReference type="GO" id="GO:1902600">
    <property type="term" value="P:proton transmembrane transport"/>
    <property type="evidence" value="ECO:0007669"/>
    <property type="project" value="UniProtKB-KW"/>
</dbReference>
<keyword evidence="10 13" id="KW-1133">Transmembrane helix</keyword>
<dbReference type="InterPro" id="IPR000540">
    <property type="entry name" value="Flag_MotA_CS"/>
</dbReference>
<evidence type="ECO:0000256" key="8">
    <source>
        <dbReference type="ARBA" id="ARBA00022779"/>
    </source>
</evidence>
<dbReference type="Pfam" id="PF20560">
    <property type="entry name" value="MotA_N"/>
    <property type="match status" value="1"/>
</dbReference>
<dbReference type="Pfam" id="PF01618">
    <property type="entry name" value="MotA_ExbB"/>
    <property type="match status" value="1"/>
</dbReference>
<feature type="domain" description="Motility protein A N-terminal" evidence="15">
    <location>
        <begin position="4"/>
        <end position="93"/>
    </location>
</feature>
<dbReference type="AlphaFoldDB" id="A0A2V1JTT9"/>
<dbReference type="InterPro" id="IPR022522">
    <property type="entry name" value="Flagellar_motor_stator_MotA"/>
</dbReference>
<organism evidence="16 17">
    <name type="scientific">Corticimicrobacter populi</name>
    <dbReference type="NCBI Taxonomy" id="2175229"/>
    <lineage>
        <taxon>Bacteria</taxon>
        <taxon>Pseudomonadati</taxon>
        <taxon>Pseudomonadota</taxon>
        <taxon>Betaproteobacteria</taxon>
        <taxon>Burkholderiales</taxon>
        <taxon>Alcaligenaceae</taxon>
        <taxon>Corticimicrobacter</taxon>
    </lineage>
</organism>
<feature type="transmembrane region" description="Helical" evidence="13">
    <location>
        <begin position="164"/>
        <end position="185"/>
    </location>
</feature>
<keyword evidence="12 13" id="KW-0472">Membrane</keyword>
<evidence type="ECO:0000256" key="4">
    <source>
        <dbReference type="ARBA" id="ARBA00022475"/>
    </source>
</evidence>
<evidence type="ECO:0000256" key="11">
    <source>
        <dbReference type="ARBA" id="ARBA00023065"/>
    </source>
</evidence>
<dbReference type="GO" id="GO:0005886">
    <property type="term" value="C:plasma membrane"/>
    <property type="evidence" value="ECO:0007669"/>
    <property type="project" value="UniProtKB-SubCell"/>
</dbReference>
<feature type="domain" description="MotA/TolQ/ExbB proton channel" evidence="14">
    <location>
        <begin position="135"/>
        <end position="238"/>
    </location>
</feature>
<accession>A0A2V1JTT9</accession>
<keyword evidence="9" id="KW-0375">Hydrogen ion transport</keyword>
<dbReference type="InterPro" id="IPR002898">
    <property type="entry name" value="MotA_ExbB_proton_chnl"/>
</dbReference>